<feature type="signal peptide" evidence="1">
    <location>
        <begin position="1"/>
        <end position="18"/>
    </location>
</feature>
<reference evidence="2" key="1">
    <citation type="submission" date="2023-04" db="EMBL/GenBank/DDBJ databases">
        <title>Black Yeasts Isolated from many extreme environments.</title>
        <authorList>
            <person name="Coleine C."/>
            <person name="Stajich J.E."/>
            <person name="Selbmann L."/>
        </authorList>
    </citation>
    <scope>NUCLEOTIDE SEQUENCE</scope>
    <source>
        <strain evidence="2">CCFEE 5312</strain>
    </source>
</reference>
<evidence type="ECO:0000313" key="2">
    <source>
        <dbReference type="EMBL" id="KAK3057771.1"/>
    </source>
</evidence>
<dbReference type="Proteomes" id="UP001271007">
    <property type="component" value="Unassembled WGS sequence"/>
</dbReference>
<protein>
    <submittedName>
        <fullName evidence="2">Uncharacterized protein</fullName>
    </submittedName>
</protein>
<proteinExistence type="predicted"/>
<accession>A0AAJ0LWJ1</accession>
<name>A0AAJ0LWJ1_9PEZI</name>
<feature type="chain" id="PRO_5042519827" evidence="1">
    <location>
        <begin position="19"/>
        <end position="625"/>
    </location>
</feature>
<dbReference type="AlphaFoldDB" id="A0AAJ0LWJ1"/>
<dbReference type="EMBL" id="JAWDJX010000002">
    <property type="protein sequence ID" value="KAK3057771.1"/>
    <property type="molecule type" value="Genomic_DNA"/>
</dbReference>
<organism evidence="2 3">
    <name type="scientific">Extremus antarcticus</name>
    <dbReference type="NCBI Taxonomy" id="702011"/>
    <lineage>
        <taxon>Eukaryota</taxon>
        <taxon>Fungi</taxon>
        <taxon>Dikarya</taxon>
        <taxon>Ascomycota</taxon>
        <taxon>Pezizomycotina</taxon>
        <taxon>Dothideomycetes</taxon>
        <taxon>Dothideomycetidae</taxon>
        <taxon>Mycosphaerellales</taxon>
        <taxon>Extremaceae</taxon>
        <taxon>Extremus</taxon>
    </lineage>
</organism>
<gene>
    <name evidence="2" type="ORF">LTR09_000846</name>
</gene>
<keyword evidence="3" id="KW-1185">Reference proteome</keyword>
<keyword evidence="1" id="KW-0732">Signal</keyword>
<comment type="caution">
    <text evidence="2">The sequence shown here is derived from an EMBL/GenBank/DDBJ whole genome shotgun (WGS) entry which is preliminary data.</text>
</comment>
<evidence type="ECO:0000256" key="1">
    <source>
        <dbReference type="SAM" id="SignalP"/>
    </source>
</evidence>
<evidence type="ECO:0000313" key="3">
    <source>
        <dbReference type="Proteomes" id="UP001271007"/>
    </source>
</evidence>
<sequence length="625" mass="64544">MSLAKQLPFLALVASVASFAIPQSAPAASAAVVSVPAVAAVAAASASVSAPAVEAAPIVPSGSASAAAASVPAAEAAASVPAGSASAVPVVNGEPSTTFLVGASGVVQPSGAASLVPPPVVVVTTSTTGLPKRPKTLLENSSTTIIVQVSSSIAPAEPTANVDFCKANVGLTQQGWVDGDLGGFLKEQSQEFLLKGVGIQDAMKQLAGGIGNYACGFDQQCEITGALSDACDATPQPVGVLIGMANFNNFFRSVDARINQIRASITNRLPDIANKFVPVDKFAPPPALADKKASLALTAIGTYGALLPGFAGVFARLFSVMSTSVPVIAGQAAPVEFDPDFNNFADVSKSVGAVFDALSANLRDFVQGRLDAVPDVTYRDSASELPSILFEGDFASATPNLGDLFQDDLMSVIGSFLVNQFWNDARTIVVKATQADFAEGSNSNICEGDNIFPASVKFCDGEGNAYILQTPPTVDEQSRAGLSAGALTDQTLFDTPGFSSIGEFNLDVETITQTAVRNQEANGYGGVPSNQDFSETIANQDPNNLSFKNSLFFNMPVCDLSKTTISSTNENACKFRFEGEDLDKCLFSMKIMCGCQSSPPLTTGDVTDWPYDLADGGSSGFCNVF</sequence>